<accession>A0A9D4FAT0</accession>
<sequence length="64" mass="7490">MPLDMAYPFYGGLLLIWRDQIHLIEDNYHLLTCDFSNNKTFGCLCLHALHNIDNQKHQIDNLST</sequence>
<proteinExistence type="predicted"/>
<dbReference type="EMBL" id="JAIWYP010000007">
    <property type="protein sequence ID" value="KAH3795549.1"/>
    <property type="molecule type" value="Genomic_DNA"/>
</dbReference>
<protein>
    <submittedName>
        <fullName evidence="1">Uncharacterized protein</fullName>
    </submittedName>
</protein>
<reference evidence="1" key="1">
    <citation type="journal article" date="2019" name="bioRxiv">
        <title>The Genome of the Zebra Mussel, Dreissena polymorpha: A Resource for Invasive Species Research.</title>
        <authorList>
            <person name="McCartney M.A."/>
            <person name="Auch B."/>
            <person name="Kono T."/>
            <person name="Mallez S."/>
            <person name="Zhang Y."/>
            <person name="Obille A."/>
            <person name="Becker A."/>
            <person name="Abrahante J.E."/>
            <person name="Garbe J."/>
            <person name="Badalamenti J.P."/>
            <person name="Herman A."/>
            <person name="Mangelson H."/>
            <person name="Liachko I."/>
            <person name="Sullivan S."/>
            <person name="Sone E.D."/>
            <person name="Koren S."/>
            <person name="Silverstein K.A.T."/>
            <person name="Beckman K.B."/>
            <person name="Gohl D.M."/>
        </authorList>
    </citation>
    <scope>NUCLEOTIDE SEQUENCE</scope>
    <source>
        <strain evidence="1">Duluth1</strain>
        <tissue evidence="1">Whole animal</tissue>
    </source>
</reference>
<gene>
    <name evidence="1" type="ORF">DPMN_149103</name>
</gene>
<dbReference type="AlphaFoldDB" id="A0A9D4FAT0"/>
<keyword evidence="2" id="KW-1185">Reference proteome</keyword>
<comment type="caution">
    <text evidence="1">The sequence shown here is derived from an EMBL/GenBank/DDBJ whole genome shotgun (WGS) entry which is preliminary data.</text>
</comment>
<dbReference type="Proteomes" id="UP000828390">
    <property type="component" value="Unassembled WGS sequence"/>
</dbReference>
<organism evidence="1 2">
    <name type="scientific">Dreissena polymorpha</name>
    <name type="common">Zebra mussel</name>
    <name type="synonym">Mytilus polymorpha</name>
    <dbReference type="NCBI Taxonomy" id="45954"/>
    <lineage>
        <taxon>Eukaryota</taxon>
        <taxon>Metazoa</taxon>
        <taxon>Spiralia</taxon>
        <taxon>Lophotrochozoa</taxon>
        <taxon>Mollusca</taxon>
        <taxon>Bivalvia</taxon>
        <taxon>Autobranchia</taxon>
        <taxon>Heteroconchia</taxon>
        <taxon>Euheterodonta</taxon>
        <taxon>Imparidentia</taxon>
        <taxon>Neoheterodontei</taxon>
        <taxon>Myida</taxon>
        <taxon>Dreissenoidea</taxon>
        <taxon>Dreissenidae</taxon>
        <taxon>Dreissena</taxon>
    </lineage>
</organism>
<evidence type="ECO:0000313" key="2">
    <source>
        <dbReference type="Proteomes" id="UP000828390"/>
    </source>
</evidence>
<evidence type="ECO:0000313" key="1">
    <source>
        <dbReference type="EMBL" id="KAH3795549.1"/>
    </source>
</evidence>
<name>A0A9D4FAT0_DREPO</name>
<reference evidence="1" key="2">
    <citation type="submission" date="2020-11" db="EMBL/GenBank/DDBJ databases">
        <authorList>
            <person name="McCartney M.A."/>
            <person name="Auch B."/>
            <person name="Kono T."/>
            <person name="Mallez S."/>
            <person name="Becker A."/>
            <person name="Gohl D.M."/>
            <person name="Silverstein K.A.T."/>
            <person name="Koren S."/>
            <person name="Bechman K.B."/>
            <person name="Herman A."/>
            <person name="Abrahante J.E."/>
            <person name="Garbe J."/>
        </authorList>
    </citation>
    <scope>NUCLEOTIDE SEQUENCE</scope>
    <source>
        <strain evidence="1">Duluth1</strain>
        <tissue evidence="1">Whole animal</tissue>
    </source>
</reference>